<protein>
    <submittedName>
        <fullName evidence="1">DsrE family protein</fullName>
    </submittedName>
</protein>
<organism evidence="1 2">
    <name type="scientific">Paenibacillus mesotrionivorans</name>
    <dbReference type="NCBI Taxonomy" id="3160968"/>
    <lineage>
        <taxon>Bacteria</taxon>
        <taxon>Bacillati</taxon>
        <taxon>Bacillota</taxon>
        <taxon>Bacilli</taxon>
        <taxon>Bacillales</taxon>
        <taxon>Paenibacillaceae</taxon>
        <taxon>Paenibacillus</taxon>
    </lineage>
</organism>
<evidence type="ECO:0000313" key="1">
    <source>
        <dbReference type="EMBL" id="MFM9326886.1"/>
    </source>
</evidence>
<accession>A0ACC7NQJ2</accession>
<gene>
    <name evidence="1" type="ORF">ACI1P1_01105</name>
</gene>
<name>A0ACC7NQJ2_9BACL</name>
<reference evidence="1" key="1">
    <citation type="submission" date="2024-12" db="EMBL/GenBank/DDBJ databases">
        <authorList>
            <person name="Wu N."/>
        </authorList>
    </citation>
    <scope>NUCLEOTIDE SEQUENCE</scope>
    <source>
        <strain evidence="1">P15</strain>
    </source>
</reference>
<dbReference type="Proteomes" id="UP001631969">
    <property type="component" value="Unassembled WGS sequence"/>
</dbReference>
<sequence>MRNKLILLNTDHWGSGDEALGQTLLETYFTLLKQNQEPPAAIFCMHRGVLNLTETSLVSLHLKELQDKGVPVLACKTCVDYYEIGDKLYAGEISSMKRFIELSAELEVFSIG</sequence>
<evidence type="ECO:0000313" key="2">
    <source>
        <dbReference type="Proteomes" id="UP001631969"/>
    </source>
</evidence>
<proteinExistence type="predicted"/>
<keyword evidence="2" id="KW-1185">Reference proteome</keyword>
<comment type="caution">
    <text evidence="1">The sequence shown here is derived from an EMBL/GenBank/DDBJ whole genome shotgun (WGS) entry which is preliminary data.</text>
</comment>
<dbReference type="EMBL" id="JBJURJ010000001">
    <property type="protein sequence ID" value="MFM9326886.1"/>
    <property type="molecule type" value="Genomic_DNA"/>
</dbReference>